<dbReference type="RefSeq" id="WP_023925811.1">
    <property type="nucleotide sequence ID" value="NZ_KI669452.1"/>
</dbReference>
<keyword evidence="1" id="KW-0472">Membrane</keyword>
<organism evidence="3 4">
    <name type="scientific">Prevotella nigrescens CC14M</name>
    <dbReference type="NCBI Taxonomy" id="1073366"/>
    <lineage>
        <taxon>Bacteria</taxon>
        <taxon>Pseudomonadati</taxon>
        <taxon>Bacteroidota</taxon>
        <taxon>Bacteroidia</taxon>
        <taxon>Bacteroidales</taxon>
        <taxon>Prevotellaceae</taxon>
        <taxon>Prevotella</taxon>
    </lineage>
</organism>
<accession>V8CNR5</accession>
<dbReference type="Pfam" id="PF01757">
    <property type="entry name" value="Acyl_transf_3"/>
    <property type="match status" value="1"/>
</dbReference>
<feature type="domain" description="Acyltransferase 3" evidence="2">
    <location>
        <begin position="24"/>
        <end position="316"/>
    </location>
</feature>
<feature type="transmembrane region" description="Helical" evidence="1">
    <location>
        <begin position="138"/>
        <end position="158"/>
    </location>
</feature>
<gene>
    <name evidence="3" type="ORF">HMPREF1173_01546</name>
</gene>
<protein>
    <recommendedName>
        <fullName evidence="2">Acyltransferase 3 domain-containing protein</fullName>
    </recommendedName>
</protein>
<dbReference type="HOGENOM" id="CLU_061343_1_0_10"/>
<evidence type="ECO:0000256" key="1">
    <source>
        <dbReference type="SAM" id="Phobius"/>
    </source>
</evidence>
<proteinExistence type="predicted"/>
<comment type="caution">
    <text evidence="3">The sequence shown here is derived from an EMBL/GenBank/DDBJ whole genome shotgun (WGS) entry which is preliminary data.</text>
</comment>
<feature type="transmembrane region" description="Helical" evidence="1">
    <location>
        <begin position="99"/>
        <end position="118"/>
    </location>
</feature>
<keyword evidence="1" id="KW-0812">Transmembrane</keyword>
<feature type="transmembrane region" description="Helical" evidence="1">
    <location>
        <begin position="265"/>
        <end position="281"/>
    </location>
</feature>
<dbReference type="EMBL" id="AZJH01000023">
    <property type="protein sequence ID" value="ETD28406.1"/>
    <property type="molecule type" value="Genomic_DNA"/>
</dbReference>
<feature type="transmembrane region" description="Helical" evidence="1">
    <location>
        <begin position="194"/>
        <end position="211"/>
    </location>
</feature>
<dbReference type="InterPro" id="IPR002656">
    <property type="entry name" value="Acyl_transf_3_dom"/>
</dbReference>
<feature type="transmembrane region" description="Helical" evidence="1">
    <location>
        <begin position="288"/>
        <end position="306"/>
    </location>
</feature>
<feature type="transmembrane region" description="Helical" evidence="1">
    <location>
        <begin position="28"/>
        <end position="49"/>
    </location>
</feature>
<name>V8CNR5_9BACT</name>
<dbReference type="PATRIC" id="fig|1073366.3.peg.1602"/>
<reference evidence="3 4" key="1">
    <citation type="submission" date="2013-10" db="EMBL/GenBank/DDBJ databases">
        <title>The Genome Sequence of Prevotella nigrescens CC14M.</title>
        <authorList>
            <consortium name="The Broad Institute Genomics Platform"/>
            <person name="Earl A."/>
            <person name="Allen-Vercoe E."/>
            <person name="Daigneault M."/>
            <person name="Young S.K."/>
            <person name="Zeng Q."/>
            <person name="Gargeya S."/>
            <person name="Fitzgerald M."/>
            <person name="Abouelleil A."/>
            <person name="Alvarado L."/>
            <person name="Chapman S.B."/>
            <person name="Gainer-Dewar J."/>
            <person name="Goldberg J."/>
            <person name="Griggs A."/>
            <person name="Gujja S."/>
            <person name="Hansen M."/>
            <person name="Howarth C."/>
            <person name="Imamovic A."/>
            <person name="Ireland A."/>
            <person name="Larimer J."/>
            <person name="McCowan C."/>
            <person name="Murphy C."/>
            <person name="Pearson M."/>
            <person name="Poon T.W."/>
            <person name="Priest M."/>
            <person name="Roberts A."/>
            <person name="Saif S."/>
            <person name="Shea T."/>
            <person name="Sykes S."/>
            <person name="Wortman J."/>
            <person name="Nusbaum C."/>
            <person name="Birren B."/>
        </authorList>
    </citation>
    <scope>NUCLEOTIDE SEQUENCE [LARGE SCALE GENOMIC DNA]</scope>
    <source>
        <strain evidence="3 4">CC14M</strain>
    </source>
</reference>
<keyword evidence="1" id="KW-1133">Transmembrane helix</keyword>
<feature type="transmembrane region" description="Helical" evidence="1">
    <location>
        <begin position="330"/>
        <end position="352"/>
    </location>
</feature>
<evidence type="ECO:0000313" key="3">
    <source>
        <dbReference type="EMBL" id="ETD28406.1"/>
    </source>
</evidence>
<dbReference type="Proteomes" id="UP000018727">
    <property type="component" value="Unassembled WGS sequence"/>
</dbReference>
<evidence type="ECO:0000259" key="2">
    <source>
        <dbReference type="Pfam" id="PF01757"/>
    </source>
</evidence>
<feature type="transmembrane region" description="Helical" evidence="1">
    <location>
        <begin position="223"/>
        <end position="245"/>
    </location>
</feature>
<feature type="transmembrane region" description="Helical" evidence="1">
    <location>
        <begin position="69"/>
        <end position="87"/>
    </location>
</feature>
<feature type="transmembrane region" description="Helical" evidence="1">
    <location>
        <begin position="170"/>
        <end position="188"/>
    </location>
</feature>
<sequence length="368" mass="42776">METNNVQTTPPTIGGGTRKRLRNSNLELLRIFSMMAIIAHHFVVNSTVVKQYNYLDPNLNQYFLEVWGMWGKTAINSFILISGYFLCKQTLTWQRYTKLVAQIVFYNVVIYLIFLATGYESFTLKGFYMSIFRELSHINNGFTASFLAFYAFVPIYNIVIRNISQKQFKLFIIGLIFIMTIAQTFFFSPTMNEPVWYMTLYFIAAYIRIYPNRYTESLNFSTILFIGSVLLAIASVVFLVFLAHYRQSTFIGEHHYFLVSDSNKLLALVVGLSAFLVAKNTRPFTSKFINTAAAGTFGVLLIHAASDTMRKWLWQDICQVPKLLHSNFGYLVIEALLIPIIVFAVCSFIDYWRRKYLERPFMQWINHF</sequence>
<dbReference type="AlphaFoldDB" id="V8CNR5"/>
<keyword evidence="4" id="KW-1185">Reference proteome</keyword>
<dbReference type="GO" id="GO:0016747">
    <property type="term" value="F:acyltransferase activity, transferring groups other than amino-acyl groups"/>
    <property type="evidence" value="ECO:0007669"/>
    <property type="project" value="InterPro"/>
</dbReference>
<evidence type="ECO:0000313" key="4">
    <source>
        <dbReference type="Proteomes" id="UP000018727"/>
    </source>
</evidence>